<feature type="transmembrane region" description="Helical" evidence="5">
    <location>
        <begin position="90"/>
        <end position="113"/>
    </location>
</feature>
<proteinExistence type="predicted"/>
<evidence type="ECO:0000256" key="5">
    <source>
        <dbReference type="SAM" id="Phobius"/>
    </source>
</evidence>
<dbReference type="GO" id="GO:0016020">
    <property type="term" value="C:membrane"/>
    <property type="evidence" value="ECO:0007669"/>
    <property type="project" value="UniProtKB-SubCell"/>
</dbReference>
<keyword evidence="4 5" id="KW-0472">Membrane</keyword>
<evidence type="ECO:0000256" key="3">
    <source>
        <dbReference type="ARBA" id="ARBA00022989"/>
    </source>
</evidence>
<evidence type="ECO:0000256" key="1">
    <source>
        <dbReference type="ARBA" id="ARBA00004141"/>
    </source>
</evidence>
<gene>
    <name evidence="7" type="ORF">ZT3D7_G7871</name>
</gene>
<feature type="transmembrane region" description="Helical" evidence="5">
    <location>
        <begin position="9"/>
        <end position="29"/>
    </location>
</feature>
<evidence type="ECO:0000313" key="7">
    <source>
        <dbReference type="EMBL" id="SMQ52718.1"/>
    </source>
</evidence>
<keyword evidence="3 5" id="KW-1133">Transmembrane helix</keyword>
<dbReference type="InterPro" id="IPR008253">
    <property type="entry name" value="Marvel"/>
</dbReference>
<evidence type="ECO:0000259" key="6">
    <source>
        <dbReference type="Pfam" id="PF01284"/>
    </source>
</evidence>
<feature type="transmembrane region" description="Helical" evidence="5">
    <location>
        <begin position="62"/>
        <end position="83"/>
    </location>
</feature>
<organism evidence="7 8">
    <name type="scientific">Zymoseptoria tritici (strain ST99CH_3D7)</name>
    <dbReference type="NCBI Taxonomy" id="1276538"/>
    <lineage>
        <taxon>Eukaryota</taxon>
        <taxon>Fungi</taxon>
        <taxon>Dikarya</taxon>
        <taxon>Ascomycota</taxon>
        <taxon>Pezizomycotina</taxon>
        <taxon>Dothideomycetes</taxon>
        <taxon>Dothideomycetidae</taxon>
        <taxon>Mycosphaerellales</taxon>
        <taxon>Mycosphaerellaceae</taxon>
        <taxon>Zymoseptoria</taxon>
    </lineage>
</organism>
<feature type="domain" description="MARVEL" evidence="6">
    <location>
        <begin position="8"/>
        <end position="159"/>
    </location>
</feature>
<dbReference type="Proteomes" id="UP000215127">
    <property type="component" value="Chromosome 7"/>
</dbReference>
<dbReference type="AlphaFoldDB" id="A0A1X7RZ70"/>
<evidence type="ECO:0000256" key="4">
    <source>
        <dbReference type="ARBA" id="ARBA00023136"/>
    </source>
</evidence>
<keyword evidence="8" id="KW-1185">Reference proteome</keyword>
<dbReference type="STRING" id="1276538.A0A1X7RZ70"/>
<sequence length="175" mass="18761">MEGFRLGAWIARIFQLISAAVIIGTSISLAGEIGPLKARCKYNHVLGRCNNALGRYPSSTRFSIFVGAFGILDSLLGMAALVFAREATYIMLAIDALAAIFYFAGGTNLAVLYSDSTKRHPFVNCNSLDPDFLCGHSSRVEANITFHFIGLIATLAAVALVLLLRRSSGRSVSAI</sequence>
<evidence type="ECO:0000313" key="8">
    <source>
        <dbReference type="Proteomes" id="UP000215127"/>
    </source>
</evidence>
<dbReference type="EMBL" id="LT853698">
    <property type="protein sequence ID" value="SMQ52718.1"/>
    <property type="molecule type" value="Genomic_DNA"/>
</dbReference>
<name>A0A1X7RZ70_ZYMT9</name>
<protein>
    <recommendedName>
        <fullName evidence="6">MARVEL domain-containing protein</fullName>
    </recommendedName>
</protein>
<dbReference type="Pfam" id="PF01284">
    <property type="entry name" value="MARVEL"/>
    <property type="match status" value="1"/>
</dbReference>
<accession>A0A1X7RZ70</accession>
<feature type="transmembrane region" description="Helical" evidence="5">
    <location>
        <begin position="144"/>
        <end position="164"/>
    </location>
</feature>
<comment type="subcellular location">
    <subcellularLocation>
        <location evidence="1">Membrane</location>
        <topology evidence="1">Multi-pass membrane protein</topology>
    </subcellularLocation>
</comment>
<evidence type="ECO:0000256" key="2">
    <source>
        <dbReference type="ARBA" id="ARBA00022692"/>
    </source>
</evidence>
<reference evidence="7 8" key="1">
    <citation type="submission" date="2016-06" db="EMBL/GenBank/DDBJ databases">
        <authorList>
            <person name="Kjaerup R.B."/>
            <person name="Dalgaard T.S."/>
            <person name="Juul-Madsen H.R."/>
        </authorList>
    </citation>
    <scope>NUCLEOTIDE SEQUENCE [LARGE SCALE GENOMIC DNA]</scope>
</reference>
<keyword evidence="2 5" id="KW-0812">Transmembrane</keyword>